<name>A0A0A9DSK2_ARUDO</name>
<protein>
    <submittedName>
        <fullName evidence="1">Uncharacterized protein</fullName>
    </submittedName>
</protein>
<organism evidence="1">
    <name type="scientific">Arundo donax</name>
    <name type="common">Giant reed</name>
    <name type="synonym">Donax arundinaceus</name>
    <dbReference type="NCBI Taxonomy" id="35708"/>
    <lineage>
        <taxon>Eukaryota</taxon>
        <taxon>Viridiplantae</taxon>
        <taxon>Streptophyta</taxon>
        <taxon>Embryophyta</taxon>
        <taxon>Tracheophyta</taxon>
        <taxon>Spermatophyta</taxon>
        <taxon>Magnoliopsida</taxon>
        <taxon>Liliopsida</taxon>
        <taxon>Poales</taxon>
        <taxon>Poaceae</taxon>
        <taxon>PACMAD clade</taxon>
        <taxon>Arundinoideae</taxon>
        <taxon>Arundineae</taxon>
        <taxon>Arundo</taxon>
    </lineage>
</organism>
<evidence type="ECO:0000313" key="1">
    <source>
        <dbReference type="EMBL" id="JAD89648.1"/>
    </source>
</evidence>
<sequence length="44" mass="4921">MTLIKLRNSSLVHCSLMGMEKKDSRSSQTKEQCSCSLFNKKKGG</sequence>
<reference evidence="1" key="2">
    <citation type="journal article" date="2015" name="Data Brief">
        <title>Shoot transcriptome of the giant reed, Arundo donax.</title>
        <authorList>
            <person name="Barrero R.A."/>
            <person name="Guerrero F.D."/>
            <person name="Moolhuijzen P."/>
            <person name="Goolsby J.A."/>
            <person name="Tidwell J."/>
            <person name="Bellgard S.E."/>
            <person name="Bellgard M.I."/>
        </authorList>
    </citation>
    <scope>NUCLEOTIDE SEQUENCE</scope>
    <source>
        <tissue evidence="1">Shoot tissue taken approximately 20 cm above the soil surface</tissue>
    </source>
</reference>
<dbReference type="EMBL" id="GBRH01208247">
    <property type="protein sequence ID" value="JAD89648.1"/>
    <property type="molecule type" value="Transcribed_RNA"/>
</dbReference>
<proteinExistence type="predicted"/>
<reference evidence="1" key="1">
    <citation type="submission" date="2014-09" db="EMBL/GenBank/DDBJ databases">
        <authorList>
            <person name="Magalhaes I.L.F."/>
            <person name="Oliveira U."/>
            <person name="Santos F.R."/>
            <person name="Vidigal T.H.D.A."/>
            <person name="Brescovit A.D."/>
            <person name="Santos A.J."/>
        </authorList>
    </citation>
    <scope>NUCLEOTIDE SEQUENCE</scope>
    <source>
        <tissue evidence="1">Shoot tissue taken approximately 20 cm above the soil surface</tissue>
    </source>
</reference>
<dbReference type="AlphaFoldDB" id="A0A0A9DSK2"/>
<accession>A0A0A9DSK2</accession>